<sequence length="256" mass="28529">MARVKLAMIAAMTMANGIGKDAGLPWKLKGEMAYFRKVTTHVPSVLGDEGGESSTAAGKRRNAVIMGRKTWASIPPKFRPLKDRLNIVISRTSSEAELGIDAASSDVKLCKSLESAYELLRQGTDSDLIARVFVIGGAQLYTDLINHTSDQDGVEVDRLLVTRILGPQYECDAFFPEFRSQEQLQEDLETTHEHANSTIDNTSAIHPLSSTEWTRASTESIKEYLGSSCPADLADKHRMIVQEDATWYEYQMWQRK</sequence>
<keyword evidence="5" id="KW-0521">NADP</keyword>
<dbReference type="OrthoDB" id="414698at2759"/>
<evidence type="ECO:0000256" key="3">
    <source>
        <dbReference type="ARBA" id="ARBA00018886"/>
    </source>
</evidence>
<dbReference type="UniPathway" id="UPA00077">
    <property type="reaction ID" value="UER00158"/>
</dbReference>
<dbReference type="EC" id="1.5.1.3" evidence="2"/>
<evidence type="ECO:0000256" key="5">
    <source>
        <dbReference type="ARBA" id="ARBA00022857"/>
    </source>
</evidence>
<evidence type="ECO:0000256" key="7">
    <source>
        <dbReference type="RuleBase" id="RU004474"/>
    </source>
</evidence>
<dbReference type="PANTHER" id="PTHR48069:SF3">
    <property type="entry name" value="DIHYDROFOLATE REDUCTASE"/>
    <property type="match status" value="1"/>
</dbReference>
<dbReference type="SUPFAM" id="SSF53597">
    <property type="entry name" value="Dihydrofolate reductase-like"/>
    <property type="match status" value="1"/>
</dbReference>
<dbReference type="GO" id="GO:0004146">
    <property type="term" value="F:dihydrofolate reductase activity"/>
    <property type="evidence" value="ECO:0007669"/>
    <property type="project" value="UniProtKB-EC"/>
</dbReference>
<dbReference type="GO" id="GO:0046452">
    <property type="term" value="P:dihydrofolate metabolic process"/>
    <property type="evidence" value="ECO:0007669"/>
    <property type="project" value="TreeGrafter"/>
</dbReference>
<reference evidence="9 10" key="1">
    <citation type="journal article" date="2018" name="Mol. Biol. Evol.">
        <title>Broad Genomic Sampling Reveals a Smut Pathogenic Ancestry of the Fungal Clade Ustilaginomycotina.</title>
        <authorList>
            <person name="Kijpornyongpan T."/>
            <person name="Mondo S.J."/>
            <person name="Barry K."/>
            <person name="Sandor L."/>
            <person name="Lee J."/>
            <person name="Lipzen A."/>
            <person name="Pangilinan J."/>
            <person name="LaButti K."/>
            <person name="Hainaut M."/>
            <person name="Henrissat B."/>
            <person name="Grigoriev I.V."/>
            <person name="Spatafora J.W."/>
            <person name="Aime M.C."/>
        </authorList>
    </citation>
    <scope>NUCLEOTIDE SEQUENCE [LARGE SCALE GENOMIC DNA]</scope>
    <source>
        <strain evidence="9 10">MCA 3645</strain>
    </source>
</reference>
<feature type="domain" description="DHFR" evidence="8">
    <location>
        <begin position="5"/>
        <end position="215"/>
    </location>
</feature>
<organism evidence="9 10">
    <name type="scientific">Testicularia cyperi</name>
    <dbReference type="NCBI Taxonomy" id="1882483"/>
    <lineage>
        <taxon>Eukaryota</taxon>
        <taxon>Fungi</taxon>
        <taxon>Dikarya</taxon>
        <taxon>Basidiomycota</taxon>
        <taxon>Ustilaginomycotina</taxon>
        <taxon>Ustilaginomycetes</taxon>
        <taxon>Ustilaginales</taxon>
        <taxon>Anthracoideaceae</taxon>
        <taxon>Testicularia</taxon>
    </lineage>
</organism>
<dbReference type="EMBL" id="KZ819193">
    <property type="protein sequence ID" value="PWZ00135.1"/>
    <property type="molecule type" value="Genomic_DNA"/>
</dbReference>
<dbReference type="GO" id="GO:0046655">
    <property type="term" value="P:folic acid metabolic process"/>
    <property type="evidence" value="ECO:0007669"/>
    <property type="project" value="TreeGrafter"/>
</dbReference>
<dbReference type="Pfam" id="PF00186">
    <property type="entry name" value="DHFR_1"/>
    <property type="match status" value="2"/>
</dbReference>
<dbReference type="GO" id="GO:0005739">
    <property type="term" value="C:mitochondrion"/>
    <property type="evidence" value="ECO:0007669"/>
    <property type="project" value="TreeGrafter"/>
</dbReference>
<keyword evidence="10" id="KW-1185">Reference proteome</keyword>
<dbReference type="InterPro" id="IPR001796">
    <property type="entry name" value="DHFR_dom"/>
</dbReference>
<evidence type="ECO:0000256" key="4">
    <source>
        <dbReference type="ARBA" id="ARBA00022563"/>
    </source>
</evidence>
<dbReference type="Gene3D" id="3.40.430.10">
    <property type="entry name" value="Dihydrofolate Reductase, subunit A"/>
    <property type="match status" value="1"/>
</dbReference>
<dbReference type="GO" id="GO:0046654">
    <property type="term" value="P:tetrahydrofolate biosynthetic process"/>
    <property type="evidence" value="ECO:0007669"/>
    <property type="project" value="UniProtKB-UniPathway"/>
</dbReference>
<comment type="pathway">
    <text evidence="1">Cofactor biosynthesis; tetrahydrofolate biosynthesis; 5,6,7,8-tetrahydrofolate from 7,8-dihydrofolate: step 1/1.</text>
</comment>
<dbReference type="PROSITE" id="PS00075">
    <property type="entry name" value="DHFR_1"/>
    <property type="match status" value="1"/>
</dbReference>
<dbReference type="PRINTS" id="PR00070">
    <property type="entry name" value="DHFR"/>
</dbReference>
<protein>
    <recommendedName>
        <fullName evidence="3">Dihydrofolate reductase</fullName>
        <ecNumber evidence="2">1.5.1.3</ecNumber>
    </recommendedName>
</protein>
<dbReference type="InterPro" id="IPR012259">
    <property type="entry name" value="DHFR"/>
</dbReference>
<dbReference type="InParanoid" id="A0A317XPC6"/>
<evidence type="ECO:0000313" key="9">
    <source>
        <dbReference type="EMBL" id="PWZ00135.1"/>
    </source>
</evidence>
<keyword evidence="4" id="KW-0554">One-carbon metabolism</keyword>
<dbReference type="PANTHER" id="PTHR48069">
    <property type="entry name" value="DIHYDROFOLATE REDUCTASE"/>
    <property type="match status" value="1"/>
</dbReference>
<dbReference type="AlphaFoldDB" id="A0A317XPC6"/>
<dbReference type="InterPro" id="IPR024072">
    <property type="entry name" value="DHFR-like_dom_sf"/>
</dbReference>
<dbReference type="GO" id="GO:0006730">
    <property type="term" value="P:one-carbon metabolic process"/>
    <property type="evidence" value="ECO:0007669"/>
    <property type="project" value="UniProtKB-KW"/>
</dbReference>
<evidence type="ECO:0000256" key="1">
    <source>
        <dbReference type="ARBA" id="ARBA00004903"/>
    </source>
</evidence>
<evidence type="ECO:0000313" key="10">
    <source>
        <dbReference type="Proteomes" id="UP000246740"/>
    </source>
</evidence>
<dbReference type="CDD" id="cd00209">
    <property type="entry name" value="DHFR"/>
    <property type="match status" value="1"/>
</dbReference>
<comment type="similarity">
    <text evidence="7">Belongs to the dihydrofolate reductase family.</text>
</comment>
<dbReference type="STRING" id="1882483.A0A317XPC6"/>
<gene>
    <name evidence="9" type="ORF">BCV70DRAFT_105331</name>
</gene>
<dbReference type="Proteomes" id="UP000246740">
    <property type="component" value="Unassembled WGS sequence"/>
</dbReference>
<dbReference type="GO" id="GO:0050661">
    <property type="term" value="F:NADP binding"/>
    <property type="evidence" value="ECO:0007669"/>
    <property type="project" value="InterPro"/>
</dbReference>
<evidence type="ECO:0000259" key="8">
    <source>
        <dbReference type="PROSITE" id="PS51330"/>
    </source>
</evidence>
<evidence type="ECO:0000256" key="6">
    <source>
        <dbReference type="ARBA" id="ARBA00023002"/>
    </source>
</evidence>
<evidence type="ECO:0000256" key="2">
    <source>
        <dbReference type="ARBA" id="ARBA00012856"/>
    </source>
</evidence>
<accession>A0A317XPC6</accession>
<keyword evidence="6" id="KW-0560">Oxidoreductase</keyword>
<dbReference type="PROSITE" id="PS51330">
    <property type="entry name" value="DHFR_2"/>
    <property type="match status" value="1"/>
</dbReference>
<dbReference type="InterPro" id="IPR017925">
    <property type="entry name" value="DHFR_CS"/>
</dbReference>
<proteinExistence type="inferred from homology"/>
<name>A0A317XPC6_9BASI</name>